<dbReference type="PANTHER" id="PTHR21666:SF288">
    <property type="entry name" value="CELL DIVISION PROTEIN YTFB"/>
    <property type="match status" value="1"/>
</dbReference>
<evidence type="ECO:0000259" key="8">
    <source>
        <dbReference type="Pfam" id="PF01551"/>
    </source>
</evidence>
<proteinExistence type="predicted"/>
<dbReference type="GO" id="GO:0006508">
    <property type="term" value="P:proteolysis"/>
    <property type="evidence" value="ECO:0007669"/>
    <property type="project" value="UniProtKB-KW"/>
</dbReference>
<feature type="non-terminal residue" evidence="10">
    <location>
        <position position="1"/>
    </location>
</feature>
<keyword evidence="5" id="KW-0378">Hydrolase</keyword>
<dbReference type="GO" id="GO:0046872">
    <property type="term" value="F:metal ion binding"/>
    <property type="evidence" value="ECO:0007669"/>
    <property type="project" value="UniProtKB-KW"/>
</dbReference>
<evidence type="ECO:0000256" key="1">
    <source>
        <dbReference type="ARBA" id="ARBA00001947"/>
    </source>
</evidence>
<dbReference type="AlphaFoldDB" id="A0A381Z150"/>
<reference evidence="10" key="1">
    <citation type="submission" date="2018-05" db="EMBL/GenBank/DDBJ databases">
        <authorList>
            <person name="Lanie J.A."/>
            <person name="Ng W.-L."/>
            <person name="Kazmierczak K.M."/>
            <person name="Andrzejewski T.M."/>
            <person name="Davidsen T.M."/>
            <person name="Wayne K.J."/>
            <person name="Tettelin H."/>
            <person name="Glass J.I."/>
            <person name="Rusch D."/>
            <person name="Podicherti R."/>
            <person name="Tsui H.-C.T."/>
            <person name="Winkler M.E."/>
        </authorList>
    </citation>
    <scope>NUCLEOTIDE SEQUENCE</scope>
</reference>
<evidence type="ECO:0000256" key="7">
    <source>
        <dbReference type="ARBA" id="ARBA00023049"/>
    </source>
</evidence>
<dbReference type="Pfam" id="PF01551">
    <property type="entry name" value="Peptidase_M23"/>
    <property type="match status" value="1"/>
</dbReference>
<dbReference type="InterPro" id="IPR011055">
    <property type="entry name" value="Dup_hybrid_motif"/>
</dbReference>
<gene>
    <name evidence="10" type="ORF">METZ01_LOCUS135783</name>
</gene>
<dbReference type="CDD" id="cd12797">
    <property type="entry name" value="M23_peptidase"/>
    <property type="match status" value="1"/>
</dbReference>
<evidence type="ECO:0000256" key="4">
    <source>
        <dbReference type="ARBA" id="ARBA00022723"/>
    </source>
</evidence>
<dbReference type="InterPro" id="IPR045834">
    <property type="entry name" value="Csd3_N2"/>
</dbReference>
<sequence length="316" mass="36877">KPYTILSKKDSLNRPLYFIYQPNKVDYVVIDFANSDSITAYNRKKPFKILRKTTYGNINSSLSETMDQKGLPWELINQLSDIYAWTIDFTRLQQGDRFKIIYNERYIEDTILVGIKSIDAAYFEHNQEELYAFYFITDSLKKTPEFYDEKGNSLQRTFLKSPLRFSNISSRYNLKRRIAYYGNRVKPHKGTDFAAPVGTPIMATADGRVVKSSYTRGNGYYVKIQHNNKYSTQYLHMQKKGRIQKGKYVKQGDVIGKIGMTGNTSGPHVCYRFWKNSRQVDPYKQKLPPGKPVPKKLNSNYEDYILPLIHELDQIK</sequence>
<evidence type="ECO:0000259" key="9">
    <source>
        <dbReference type="Pfam" id="PF19425"/>
    </source>
</evidence>
<dbReference type="SUPFAM" id="SSF51261">
    <property type="entry name" value="Duplicated hybrid motif"/>
    <property type="match status" value="1"/>
</dbReference>
<accession>A0A381Z150</accession>
<dbReference type="Pfam" id="PF19425">
    <property type="entry name" value="Csd3_N2"/>
    <property type="match status" value="1"/>
</dbReference>
<comment type="subcellular location">
    <subcellularLocation>
        <location evidence="2">Cell envelope</location>
    </subcellularLocation>
</comment>
<keyword evidence="4" id="KW-0479">Metal-binding</keyword>
<dbReference type="InterPro" id="IPR050570">
    <property type="entry name" value="Cell_wall_metabolism_enzyme"/>
</dbReference>
<evidence type="ECO:0000256" key="6">
    <source>
        <dbReference type="ARBA" id="ARBA00022833"/>
    </source>
</evidence>
<name>A0A381Z150_9ZZZZ</name>
<organism evidence="10">
    <name type="scientific">marine metagenome</name>
    <dbReference type="NCBI Taxonomy" id="408172"/>
    <lineage>
        <taxon>unclassified sequences</taxon>
        <taxon>metagenomes</taxon>
        <taxon>ecological metagenomes</taxon>
    </lineage>
</organism>
<feature type="domain" description="M23ase beta-sheet core" evidence="8">
    <location>
        <begin position="187"/>
        <end position="282"/>
    </location>
</feature>
<dbReference type="GO" id="GO:0004222">
    <property type="term" value="F:metalloendopeptidase activity"/>
    <property type="evidence" value="ECO:0007669"/>
    <property type="project" value="TreeGrafter"/>
</dbReference>
<feature type="domain" description="Csd3-like second N-terminal" evidence="9">
    <location>
        <begin position="53"/>
        <end position="173"/>
    </location>
</feature>
<evidence type="ECO:0000256" key="3">
    <source>
        <dbReference type="ARBA" id="ARBA00022670"/>
    </source>
</evidence>
<dbReference type="GO" id="GO:0030313">
    <property type="term" value="C:cell envelope"/>
    <property type="evidence" value="ECO:0007669"/>
    <property type="project" value="UniProtKB-SubCell"/>
</dbReference>
<evidence type="ECO:0000256" key="2">
    <source>
        <dbReference type="ARBA" id="ARBA00004196"/>
    </source>
</evidence>
<evidence type="ECO:0000313" key="10">
    <source>
        <dbReference type="EMBL" id="SVA82929.1"/>
    </source>
</evidence>
<dbReference type="EMBL" id="UINC01019568">
    <property type="protein sequence ID" value="SVA82929.1"/>
    <property type="molecule type" value="Genomic_DNA"/>
</dbReference>
<dbReference type="PANTHER" id="PTHR21666">
    <property type="entry name" value="PEPTIDASE-RELATED"/>
    <property type="match status" value="1"/>
</dbReference>
<keyword evidence="6" id="KW-0862">Zinc</keyword>
<dbReference type="InterPro" id="IPR016047">
    <property type="entry name" value="M23ase_b-sheet_dom"/>
</dbReference>
<dbReference type="Gene3D" id="2.70.70.10">
    <property type="entry name" value="Glucose Permease (Domain IIA)"/>
    <property type="match status" value="1"/>
</dbReference>
<keyword evidence="3" id="KW-0645">Protease</keyword>
<evidence type="ECO:0000256" key="5">
    <source>
        <dbReference type="ARBA" id="ARBA00022801"/>
    </source>
</evidence>
<dbReference type="Gene3D" id="3.10.450.350">
    <property type="match status" value="1"/>
</dbReference>
<comment type="cofactor">
    <cofactor evidence="1">
        <name>Zn(2+)</name>
        <dbReference type="ChEBI" id="CHEBI:29105"/>
    </cofactor>
</comment>
<protein>
    <submittedName>
        <fullName evidence="10">Uncharacterized protein</fullName>
    </submittedName>
</protein>
<keyword evidence="7" id="KW-0482">Metalloprotease</keyword>